<comment type="caution">
    <text evidence="3">The sequence shown here is derived from an EMBL/GenBank/DDBJ whole genome shotgun (WGS) entry which is preliminary data.</text>
</comment>
<proteinExistence type="predicted"/>
<feature type="repeat" description="TPR" evidence="1">
    <location>
        <begin position="254"/>
        <end position="287"/>
    </location>
</feature>
<dbReference type="RefSeq" id="WP_135759574.1">
    <property type="nucleotide sequence ID" value="NZ_RQHW01000016.1"/>
</dbReference>
<protein>
    <submittedName>
        <fullName evidence="3">Tetratricopeptide repeat protein</fullName>
    </submittedName>
</protein>
<dbReference type="Pfam" id="PF14559">
    <property type="entry name" value="TPR_19"/>
    <property type="match status" value="3"/>
</dbReference>
<dbReference type="AlphaFoldDB" id="A0A4R9M650"/>
<reference evidence="3" key="1">
    <citation type="journal article" date="2019" name="PLoS Negl. Trop. Dis.">
        <title>Revisiting the worldwide diversity of Leptospira species in the environment.</title>
        <authorList>
            <person name="Vincent A.T."/>
            <person name="Schiettekatte O."/>
            <person name="Bourhy P."/>
            <person name="Veyrier F.J."/>
            <person name="Picardeau M."/>
        </authorList>
    </citation>
    <scope>NUCLEOTIDE SEQUENCE [LARGE SCALE GENOMIC DNA]</scope>
    <source>
        <strain evidence="3">201300427</strain>
    </source>
</reference>
<dbReference type="InterPro" id="IPR006597">
    <property type="entry name" value="Sel1-like"/>
</dbReference>
<dbReference type="EMBL" id="RQHW01000016">
    <property type="protein sequence ID" value="TGN20178.1"/>
    <property type="molecule type" value="Genomic_DNA"/>
</dbReference>
<dbReference type="InterPro" id="IPR019734">
    <property type="entry name" value="TPR_rpt"/>
</dbReference>
<feature type="transmembrane region" description="Helical" evidence="2">
    <location>
        <begin position="54"/>
        <end position="75"/>
    </location>
</feature>
<dbReference type="Gene3D" id="1.25.40.10">
    <property type="entry name" value="Tetratricopeptide repeat domain"/>
    <property type="match status" value="3"/>
</dbReference>
<dbReference type="Pfam" id="PF13432">
    <property type="entry name" value="TPR_16"/>
    <property type="match status" value="3"/>
</dbReference>
<keyword evidence="4" id="KW-1185">Reference proteome</keyword>
<feature type="repeat" description="TPR" evidence="1">
    <location>
        <begin position="325"/>
        <end position="358"/>
    </location>
</feature>
<dbReference type="Pfam" id="PF00515">
    <property type="entry name" value="TPR_1"/>
    <property type="match status" value="1"/>
</dbReference>
<dbReference type="SMART" id="SM00671">
    <property type="entry name" value="SEL1"/>
    <property type="match status" value="4"/>
</dbReference>
<evidence type="ECO:0000313" key="4">
    <source>
        <dbReference type="Proteomes" id="UP000298058"/>
    </source>
</evidence>
<dbReference type="PANTHER" id="PTHR12558">
    <property type="entry name" value="CELL DIVISION CYCLE 16,23,27"/>
    <property type="match status" value="1"/>
</dbReference>
<feature type="repeat" description="TPR" evidence="1">
    <location>
        <begin position="464"/>
        <end position="497"/>
    </location>
</feature>
<dbReference type="PANTHER" id="PTHR12558:SF13">
    <property type="entry name" value="CELL DIVISION CYCLE PROTEIN 27 HOMOLOG"/>
    <property type="match status" value="1"/>
</dbReference>
<keyword evidence="2" id="KW-1133">Transmembrane helix</keyword>
<gene>
    <name evidence="3" type="ORF">EHS15_05670</name>
</gene>
<name>A0A4R9M650_9LEPT</name>
<accession>A0A4R9M650</accession>
<keyword evidence="2" id="KW-0472">Membrane</keyword>
<feature type="repeat" description="TPR" evidence="1">
    <location>
        <begin position="646"/>
        <end position="679"/>
    </location>
</feature>
<organism evidence="3 4">
    <name type="scientific">Leptospira idonii</name>
    <dbReference type="NCBI Taxonomy" id="1193500"/>
    <lineage>
        <taxon>Bacteria</taxon>
        <taxon>Pseudomonadati</taxon>
        <taxon>Spirochaetota</taxon>
        <taxon>Spirochaetia</taxon>
        <taxon>Leptospirales</taxon>
        <taxon>Leptospiraceae</taxon>
        <taxon>Leptospira</taxon>
    </lineage>
</organism>
<dbReference type="InterPro" id="IPR011990">
    <property type="entry name" value="TPR-like_helical_dom_sf"/>
</dbReference>
<evidence type="ECO:0000256" key="2">
    <source>
        <dbReference type="SAM" id="Phobius"/>
    </source>
</evidence>
<keyword evidence="1" id="KW-0802">TPR repeat</keyword>
<dbReference type="OrthoDB" id="304593at2"/>
<dbReference type="SUPFAM" id="SSF48452">
    <property type="entry name" value="TPR-like"/>
    <property type="match status" value="3"/>
</dbReference>
<dbReference type="PROSITE" id="PS50293">
    <property type="entry name" value="TPR_REGION"/>
    <property type="match status" value="2"/>
</dbReference>
<dbReference type="Proteomes" id="UP000298058">
    <property type="component" value="Unassembled WGS sequence"/>
</dbReference>
<sequence length="705" mass="79851">MDPIQRNRFRIEEDWKSSGPSYYKEDPYLRELEEREQESTYASRTEANQPVLSFLFWSTLIVLIAALFTGAYWYFYIFKKTDADEISQKLKSAPVSDRKSLDILLDQSYLPKDSVNPALAKCLNLYYNRSTEKAVLVCEEFLNSPGKDEEKSVAYTVLGAIFLDAGRYVYATDRLEKAIQYDPKNYFAYYNLALAFKHSSRYEEARKAAAKAKELAPNDPRVLLLSGNLFQEIGDPVAAIEAYKEGQALAPNDPTLTYNLAISYLKQGKIPEAIGEFQKAALSSPNSNVAALSYGHLGSIFYSREDYDRAEYYFREAAKLRPSEAKNYYNLGLISLKRKDAQEAARYFQKALDSNPADPEIYRYIAEAFVSMGQSSLAIGALKKAILLKPNDIDSLFALSELYYKKGELVEAENLFRRIIRMTPGDSYTETAFVNLGIVLDEMERFSESIQSFEGAIGLNPKNLSARYNLGIAYLHAGMPTKAIEELRKASALDPNHIPSRLAIADYYLENKYYSEAIAEYESVLAEKQDLHEARLKLADAYIQTKSYPSAEKSLVYVLEHSKDSKEIKLAHRKLATSYANSGNASLSRKAKEEAMRASHIDPEDMESRLVLSKILIDSGSLVDREKAIDELTVIVRSDVSPSVSSKAHNYLGVCYFKNEEFKRALQEFQTAIDLNPSLTEAYENKRAARAQYEKALESKKRTFF</sequence>
<feature type="repeat" description="TPR" evidence="1">
    <location>
        <begin position="186"/>
        <end position="219"/>
    </location>
</feature>
<feature type="repeat" description="TPR" evidence="1">
    <location>
        <begin position="359"/>
        <end position="392"/>
    </location>
</feature>
<dbReference type="PROSITE" id="PS50005">
    <property type="entry name" value="TPR"/>
    <property type="match status" value="10"/>
</dbReference>
<feature type="repeat" description="TPR" evidence="1">
    <location>
        <begin position="393"/>
        <end position="426"/>
    </location>
</feature>
<feature type="repeat" description="TPR" evidence="1">
    <location>
        <begin position="152"/>
        <end position="185"/>
    </location>
</feature>
<keyword evidence="2" id="KW-0812">Transmembrane</keyword>
<evidence type="ECO:0000256" key="1">
    <source>
        <dbReference type="PROSITE-ProRule" id="PRU00339"/>
    </source>
</evidence>
<feature type="repeat" description="TPR" evidence="1">
    <location>
        <begin position="430"/>
        <end position="463"/>
    </location>
</feature>
<evidence type="ECO:0000313" key="3">
    <source>
        <dbReference type="EMBL" id="TGN20178.1"/>
    </source>
</evidence>
<feature type="repeat" description="TPR" evidence="1">
    <location>
        <begin position="291"/>
        <end position="324"/>
    </location>
</feature>
<dbReference type="SMART" id="SM00028">
    <property type="entry name" value="TPR"/>
    <property type="match status" value="13"/>
</dbReference>